<accession>A0A0K6HX83</accession>
<dbReference type="InterPro" id="IPR041255">
    <property type="entry name" value="LpxI_N"/>
</dbReference>
<reference evidence="4" key="1">
    <citation type="submission" date="2015-08" db="EMBL/GenBank/DDBJ databases">
        <authorList>
            <person name="Varghese N."/>
        </authorList>
    </citation>
    <scope>NUCLEOTIDE SEQUENCE [LARGE SCALE GENOMIC DNA]</scope>
    <source>
        <strain evidence="4">DSM 23407</strain>
    </source>
</reference>
<evidence type="ECO:0000313" key="4">
    <source>
        <dbReference type="Proteomes" id="UP000183900"/>
    </source>
</evidence>
<proteinExistence type="predicted"/>
<evidence type="ECO:0000259" key="1">
    <source>
        <dbReference type="Pfam" id="PF06230"/>
    </source>
</evidence>
<sequence>MTAASDAGKTGASTGCLGIIAGGGRLPGLILADLQARGEPVHLVAIKGEAEPELAAQADIELGWGQIGQLFKSLKQAHCDRVLLIGGITKRPDFTSVMGDLGTMRRLPAILKAMIGGDDSLLTRVIGIFEAEGLKAVGVRDVAPALLARAGLLAGKTPDEEAAADMALAYKAVQRLGELDIGQAAVAIGGRVIALEGAEGTDAMLARCAELRRIGRVKTKGAAGVLVKAAKPGQDLRVDLPTIGPRTVELAKAAGLAGIAVEAGYALVADEAETAAAARAGGLFLFGLTRNGSDAAWTLR</sequence>
<dbReference type="Proteomes" id="UP000183900">
    <property type="component" value="Unassembled WGS sequence"/>
</dbReference>
<feature type="domain" description="LpxI C-terminal" evidence="1">
    <location>
        <begin position="150"/>
        <end position="285"/>
    </location>
</feature>
<dbReference type="EMBL" id="CYHE01000004">
    <property type="protein sequence ID" value="CUA95524.1"/>
    <property type="molecule type" value="Genomic_DNA"/>
</dbReference>
<dbReference type="Pfam" id="PF06230">
    <property type="entry name" value="LpxI_C"/>
    <property type="match status" value="1"/>
</dbReference>
<organism evidence="3 4">
    <name type="scientific">Pannonibacter indicus</name>
    <dbReference type="NCBI Taxonomy" id="466044"/>
    <lineage>
        <taxon>Bacteria</taxon>
        <taxon>Pseudomonadati</taxon>
        <taxon>Pseudomonadota</taxon>
        <taxon>Alphaproteobacteria</taxon>
        <taxon>Hyphomicrobiales</taxon>
        <taxon>Stappiaceae</taxon>
        <taxon>Pannonibacter</taxon>
    </lineage>
</organism>
<keyword evidence="4" id="KW-1185">Reference proteome</keyword>
<dbReference type="PANTHER" id="PTHR39962:SF1">
    <property type="entry name" value="LPXI FAMILY PROTEIN"/>
    <property type="match status" value="1"/>
</dbReference>
<dbReference type="Gene3D" id="3.40.50.20">
    <property type="match status" value="1"/>
</dbReference>
<dbReference type="InterPro" id="IPR010415">
    <property type="entry name" value="LpxI_C"/>
</dbReference>
<dbReference type="RefSeq" id="WP_055455347.1">
    <property type="nucleotide sequence ID" value="NZ_CYHE01000004.1"/>
</dbReference>
<dbReference type="Gene3D" id="3.40.140.80">
    <property type="match status" value="1"/>
</dbReference>
<dbReference type="OrthoDB" id="9789836at2"/>
<dbReference type="AlphaFoldDB" id="A0A0K6HX83"/>
<feature type="domain" description="LpxI N-terminal" evidence="2">
    <location>
        <begin position="17"/>
        <end position="146"/>
    </location>
</feature>
<evidence type="ECO:0000259" key="2">
    <source>
        <dbReference type="Pfam" id="PF17930"/>
    </source>
</evidence>
<name>A0A0K6HX83_9HYPH</name>
<gene>
    <name evidence="3" type="ORF">Ga0061067_10441</name>
</gene>
<protein>
    <submittedName>
        <fullName evidence="3">Uncharacterized conserved protein, DUF1009 family</fullName>
    </submittedName>
</protein>
<dbReference type="InterPro" id="IPR043167">
    <property type="entry name" value="LpxI_C_sf"/>
</dbReference>
<dbReference type="InterPro" id="IPR053174">
    <property type="entry name" value="LpxI"/>
</dbReference>
<dbReference type="PANTHER" id="PTHR39962">
    <property type="entry name" value="BLL4848 PROTEIN"/>
    <property type="match status" value="1"/>
</dbReference>
<dbReference type="Pfam" id="PF17930">
    <property type="entry name" value="LpxI_N"/>
    <property type="match status" value="1"/>
</dbReference>
<evidence type="ECO:0000313" key="3">
    <source>
        <dbReference type="EMBL" id="CUA95524.1"/>
    </source>
</evidence>